<dbReference type="AlphaFoldDB" id="A0A1E5GRV8"/>
<dbReference type="InterPro" id="IPR032675">
    <property type="entry name" value="LRR_dom_sf"/>
</dbReference>
<dbReference type="OrthoDB" id="2680104at2"/>
<accession>A0A1E5GRV8</accession>
<keyword evidence="2" id="KW-1185">Reference proteome</keyword>
<reference evidence="2" key="1">
    <citation type="submission" date="2016-09" db="EMBL/GenBank/DDBJ databases">
        <authorList>
            <person name="Gulvik C.A."/>
        </authorList>
    </citation>
    <scope>NUCLEOTIDE SEQUENCE [LARGE SCALE GENOMIC DNA]</scope>
    <source>
        <strain evidence="2">LMG 26306</strain>
    </source>
</reference>
<sequence length="280" mass="32027">MKKKLITIVGTLMLGTLVFPLVAKATGGNGFIQVPSIDVRSNLFEGIKTKLSEDGESNLAKDLEYVYNRYGVIPLEYMDKVTYVGSDWVEPYLNGLEHAENLERLMGEFIDELQDFTPIKNSRKLKEILVTYGNNTNLKDLRNLENLEKLTIGSRGVSDRESWPEKMDMLALYDLSDLSELTNLKRIKIDTAGLLQTITLKKGTKTYEMYSPVIKSSQFKDSVVKYYGDDEEVTFTEKDSLLRWENIDNDTEFLLLTWDTSVGENYHFSGDTKIPINWID</sequence>
<dbReference type="Gene3D" id="3.80.10.10">
    <property type="entry name" value="Ribonuclease Inhibitor"/>
    <property type="match status" value="1"/>
</dbReference>
<dbReference type="EMBL" id="MIKB01000015">
    <property type="protein sequence ID" value="OEG15453.1"/>
    <property type="molecule type" value="Genomic_DNA"/>
</dbReference>
<organism evidence="1 2">
    <name type="scientific">Enterococcus quebecensis</name>
    <dbReference type="NCBI Taxonomy" id="903983"/>
    <lineage>
        <taxon>Bacteria</taxon>
        <taxon>Bacillati</taxon>
        <taxon>Bacillota</taxon>
        <taxon>Bacilli</taxon>
        <taxon>Lactobacillales</taxon>
        <taxon>Enterococcaceae</taxon>
        <taxon>Enterococcus</taxon>
    </lineage>
</organism>
<dbReference type="RefSeq" id="WP_069635337.1">
    <property type="nucleotide sequence ID" value="NZ_JXKZ01000010.1"/>
</dbReference>
<protein>
    <submittedName>
        <fullName evidence="1">Uncharacterized protein</fullName>
    </submittedName>
</protein>
<proteinExistence type="predicted"/>
<dbReference type="Proteomes" id="UP000094764">
    <property type="component" value="Unassembled WGS sequence"/>
</dbReference>
<comment type="caution">
    <text evidence="1">The sequence shown here is derived from an EMBL/GenBank/DDBJ whole genome shotgun (WGS) entry which is preliminary data.</text>
</comment>
<evidence type="ECO:0000313" key="2">
    <source>
        <dbReference type="Proteomes" id="UP000094764"/>
    </source>
</evidence>
<gene>
    <name evidence="1" type="ORF">BCR23_08265</name>
</gene>
<evidence type="ECO:0000313" key="1">
    <source>
        <dbReference type="EMBL" id="OEG15453.1"/>
    </source>
</evidence>
<name>A0A1E5GRV8_9ENTE</name>